<accession>A0ABU3N134</accession>
<gene>
    <name evidence="1" type="ORF">MZO42_06080</name>
</gene>
<evidence type="ECO:0008006" key="2">
    <source>
        <dbReference type="Google" id="ProtNLM"/>
    </source>
</evidence>
<organism evidence="1">
    <name type="scientific">Sphingomonas psychrotolerans</name>
    <dbReference type="NCBI Taxonomy" id="1327635"/>
    <lineage>
        <taxon>Bacteria</taxon>
        <taxon>Pseudomonadati</taxon>
        <taxon>Pseudomonadota</taxon>
        <taxon>Alphaproteobacteria</taxon>
        <taxon>Sphingomonadales</taxon>
        <taxon>Sphingomonadaceae</taxon>
        <taxon>Sphingomonas</taxon>
    </lineage>
</organism>
<dbReference type="EMBL" id="JALMLT010000001">
    <property type="protein sequence ID" value="MDT8758260.1"/>
    <property type="molecule type" value="Genomic_DNA"/>
</dbReference>
<evidence type="ECO:0000313" key="1">
    <source>
        <dbReference type="EMBL" id="MDT8758260.1"/>
    </source>
</evidence>
<proteinExistence type="predicted"/>
<sequence length="153" mass="17284">MTATRIWSGIRTNDPPFERSSYPELLEMAETLLASRERRFPAMIGAGQIAADQAERDLAIFRVIVADWRWIVTGEGEPASEDTLQDRRAALDASIATIADIARDQGGFSEMLTDQAHRVIALRWHLEPGSQTHFCASVTHELRRRRALQGERR</sequence>
<comment type="caution">
    <text evidence="1">The sequence shown here is derived from an EMBL/GenBank/DDBJ whole genome shotgun (WGS) entry which is preliminary data.</text>
</comment>
<name>A0ABU3N134_9SPHN</name>
<reference evidence="1" key="1">
    <citation type="submission" date="2022-04" db="EMBL/GenBank/DDBJ databases">
        <title>Tomato heritable bacteria conferring resistance against bacterial wilt.</title>
        <authorList>
            <person name="Yin J."/>
        </authorList>
    </citation>
    <scope>NUCLEOTIDE SEQUENCE</scope>
    <source>
        <strain evidence="1">Cra20</strain>
    </source>
</reference>
<protein>
    <recommendedName>
        <fullName evidence="2">DUF4254 domain-containing protein</fullName>
    </recommendedName>
</protein>